<dbReference type="EMBL" id="BAABME010019785">
    <property type="protein sequence ID" value="GAA0158332.1"/>
    <property type="molecule type" value="Genomic_DNA"/>
</dbReference>
<reference evidence="1 2" key="1">
    <citation type="submission" date="2024-01" db="EMBL/GenBank/DDBJ databases">
        <title>The complete chloroplast genome sequence of Lithospermum erythrorhizon: insights into the phylogenetic relationship among Boraginaceae species and the maternal lineages of purple gromwells.</title>
        <authorList>
            <person name="Okada T."/>
            <person name="Watanabe K."/>
        </authorList>
    </citation>
    <scope>NUCLEOTIDE SEQUENCE [LARGE SCALE GENOMIC DNA]</scope>
</reference>
<proteinExistence type="predicted"/>
<name>A0AAV3Q2N6_LITER</name>
<keyword evidence="2" id="KW-1185">Reference proteome</keyword>
<dbReference type="Proteomes" id="UP001454036">
    <property type="component" value="Unassembled WGS sequence"/>
</dbReference>
<evidence type="ECO:0000313" key="1">
    <source>
        <dbReference type="EMBL" id="GAA0158332.1"/>
    </source>
</evidence>
<sequence length="85" mass="9920">MARKAFIGWRIGDGRSIDIWREPWVPRVTDFLLRGERGKRPCWVSQFIWGGEWIREVVEDVLDEEDVSKVLVLPISCHGLSDKLI</sequence>
<evidence type="ECO:0000313" key="2">
    <source>
        <dbReference type="Proteomes" id="UP001454036"/>
    </source>
</evidence>
<organism evidence="1 2">
    <name type="scientific">Lithospermum erythrorhizon</name>
    <name type="common">Purple gromwell</name>
    <name type="synonym">Lithospermum officinale var. erythrorhizon</name>
    <dbReference type="NCBI Taxonomy" id="34254"/>
    <lineage>
        <taxon>Eukaryota</taxon>
        <taxon>Viridiplantae</taxon>
        <taxon>Streptophyta</taxon>
        <taxon>Embryophyta</taxon>
        <taxon>Tracheophyta</taxon>
        <taxon>Spermatophyta</taxon>
        <taxon>Magnoliopsida</taxon>
        <taxon>eudicotyledons</taxon>
        <taxon>Gunneridae</taxon>
        <taxon>Pentapetalae</taxon>
        <taxon>asterids</taxon>
        <taxon>lamiids</taxon>
        <taxon>Boraginales</taxon>
        <taxon>Boraginaceae</taxon>
        <taxon>Boraginoideae</taxon>
        <taxon>Lithospermeae</taxon>
        <taxon>Lithospermum</taxon>
    </lineage>
</organism>
<protein>
    <submittedName>
        <fullName evidence="1">Uncharacterized protein</fullName>
    </submittedName>
</protein>
<accession>A0AAV3Q2N6</accession>
<gene>
    <name evidence="1" type="ORF">LIER_38624</name>
</gene>
<dbReference type="AlphaFoldDB" id="A0AAV3Q2N6"/>
<comment type="caution">
    <text evidence="1">The sequence shown here is derived from an EMBL/GenBank/DDBJ whole genome shotgun (WGS) entry which is preliminary data.</text>
</comment>